<organism evidence="1 2">
    <name type="scientific">Cylindrospermopsis raciborskii CENA302</name>
    <dbReference type="NCBI Taxonomy" id="1170768"/>
    <lineage>
        <taxon>Bacteria</taxon>
        <taxon>Bacillati</taxon>
        <taxon>Cyanobacteriota</taxon>
        <taxon>Cyanophyceae</taxon>
        <taxon>Nostocales</taxon>
        <taxon>Aphanizomenonaceae</taxon>
        <taxon>Cylindrospermopsis</taxon>
    </lineage>
</organism>
<name>A0A9Q5QZR5_9CYAN</name>
<evidence type="ECO:0000313" key="2">
    <source>
        <dbReference type="Proteomes" id="UP000190056"/>
    </source>
</evidence>
<dbReference type="EMBL" id="MTPU01000003">
    <property type="protein sequence ID" value="OPH11375.1"/>
    <property type="molecule type" value="Genomic_DNA"/>
</dbReference>
<comment type="caution">
    <text evidence="1">The sequence shown here is derived from an EMBL/GenBank/DDBJ whole genome shotgun (WGS) entry which is preliminary data.</text>
</comment>
<dbReference type="Proteomes" id="UP000190056">
    <property type="component" value="Unassembled WGS sequence"/>
</dbReference>
<accession>A0A9Q5QZR5</accession>
<reference evidence="1 2" key="1">
    <citation type="submission" date="2017-01" db="EMBL/GenBank/DDBJ databases">
        <authorList>
            <person name="Abreu V.A."/>
            <person name="Popin R.V."/>
            <person name="Rigonato J."/>
            <person name="Andreote A.P."/>
            <person name="Schaker P.C."/>
            <person name="Hoff-Risseti C."/>
            <person name="Alvarenga D.O."/>
            <person name="Varani A.M."/>
            <person name="Fiore M.F."/>
        </authorList>
    </citation>
    <scope>NUCLEOTIDE SEQUENCE [LARGE SCALE GENOMIC DNA]</scope>
    <source>
        <strain evidence="1 2">CENA302</strain>
    </source>
</reference>
<sequence>MHFRLIGVKMKMTGDKLNRLGKTYDLKTIIQNHGASCSNHHSRFAISLTIFRWFCSSITYRFYPLTLFIA</sequence>
<proteinExistence type="predicted"/>
<protein>
    <submittedName>
        <fullName evidence="1">Uncharacterized protein</fullName>
    </submittedName>
</protein>
<gene>
    <name evidence="1" type="ORF">CENA302_00855</name>
</gene>
<evidence type="ECO:0000313" key="1">
    <source>
        <dbReference type="EMBL" id="OPH11375.1"/>
    </source>
</evidence>
<dbReference type="AlphaFoldDB" id="A0A9Q5QZR5"/>